<dbReference type="GeneID" id="10188435"/>
<dbReference type="KEGG" id="cgi:CGB_A8210C"/>
<reference key="2">
    <citation type="journal article" date="2011" name="MBio">
        <title>Genome variation in Cryptococcus gattii, an emerging pathogen of immunocompetent hosts.</title>
        <authorList>
            <person name="D'Souza C.A."/>
            <person name="Kronstad J.W."/>
            <person name="Taylor G."/>
            <person name="Warren R."/>
            <person name="Yuen M."/>
            <person name="Hu G."/>
            <person name="Jung W.H."/>
            <person name="Sham A."/>
            <person name="Kidd S.E."/>
            <person name="Tangen K."/>
            <person name="Lee N."/>
            <person name="Zeilmaker T."/>
            <person name="Sawkins J."/>
            <person name="McVicker G."/>
            <person name="Shah S."/>
            <person name="Gnerre S."/>
            <person name="Griggs A."/>
            <person name="Zeng Q."/>
            <person name="Bartlett K."/>
            <person name="Li W."/>
            <person name="Wang X."/>
            <person name="Heitman J."/>
            <person name="Stajich J.E."/>
            <person name="Fraser J.A."/>
            <person name="Meyer W."/>
            <person name="Carter D."/>
            <person name="Schein J."/>
            <person name="Krzywinski M."/>
            <person name="Kwong-Chung K.J."/>
            <person name="Varma A."/>
            <person name="Wang J."/>
            <person name="Brunham R."/>
            <person name="Fyfe M."/>
            <person name="Ouellette B.F.F."/>
            <person name="Siddiqui A."/>
            <person name="Marra M."/>
            <person name="Jones S."/>
            <person name="Holt R."/>
            <person name="Birren B.W."/>
            <person name="Galagan J.E."/>
            <person name="Cuomo C.A."/>
        </authorList>
    </citation>
    <scope>NUCLEOTIDE SEQUENCE</scope>
    <source>
        <strain>WM276</strain>
    </source>
</reference>
<dbReference type="HOGENOM" id="CLU_1740449_0_0_1"/>
<organism evidence="1 2">
    <name type="scientific">Cryptococcus gattii serotype B (strain WM276 / ATCC MYA-4071)</name>
    <name type="common">Filobasidiella gattii</name>
    <name type="synonym">Cryptococcus bacillisporus</name>
    <dbReference type="NCBI Taxonomy" id="367775"/>
    <lineage>
        <taxon>Eukaryota</taxon>
        <taxon>Fungi</taxon>
        <taxon>Dikarya</taxon>
        <taxon>Basidiomycota</taxon>
        <taxon>Agaricomycotina</taxon>
        <taxon>Tremellomycetes</taxon>
        <taxon>Tremellales</taxon>
        <taxon>Cryptococcaceae</taxon>
        <taxon>Cryptococcus</taxon>
        <taxon>Cryptococcus gattii species complex</taxon>
    </lineage>
</organism>
<dbReference type="AlphaFoldDB" id="E6QYI6"/>
<accession>E6QYI6</accession>
<dbReference type="EMBL" id="CP000286">
    <property type="protein sequence ID" value="ADV19944.1"/>
    <property type="molecule type" value="Genomic_DNA"/>
</dbReference>
<evidence type="ECO:0000313" key="1">
    <source>
        <dbReference type="EMBL" id="ADV19944.1"/>
    </source>
</evidence>
<dbReference type="VEuPathDB" id="FungiDB:CGB_A8210C"/>
<keyword evidence="2" id="KW-1185">Reference proteome</keyword>
<proteinExistence type="predicted"/>
<gene>
    <name evidence="1" type="ordered locus">CGB_A8210C</name>
</gene>
<sequence length="150" mass="16498">MKTTFVKKSASSGLLLSPVCIAETQRTDLFVRGEWPDPTAFAHPLILAGGKNRVWITSAKFYSMTFPALEWRCYFEFVGGFIYPSLPHFHIQFQALSGSKDADPLPRKAVHQLGSAPGQSRGLQTLLLATGQQPASGLRRHGVNSSPIVW</sequence>
<dbReference type="RefSeq" id="XP_003191731.1">
    <property type="nucleotide sequence ID" value="XM_003191683.1"/>
</dbReference>
<protein>
    <submittedName>
        <fullName evidence="1">Uncharacterized protein</fullName>
    </submittedName>
</protein>
<reference evidence="1 2" key="1">
    <citation type="journal article" date="2011" name="MBio">
        <title>Genome variation in Cryptococcus gattii, an emerging pathogen of immunocompetent hosts.</title>
        <authorList>
            <person name="D'Souza C.A."/>
            <person name="Kronstad J.W."/>
            <person name="Taylor G."/>
            <person name="Warren R."/>
            <person name="Yuen M."/>
            <person name="Hu G."/>
            <person name="Jung W.H."/>
            <person name="Sham A."/>
            <person name="Kidd S.E."/>
            <person name="Tangen K."/>
            <person name="Lee N."/>
            <person name="Zeilmaker T."/>
            <person name="Sawkins J."/>
            <person name="McVicker G."/>
            <person name="Shah S."/>
            <person name="Gnerre S."/>
            <person name="Griggs A."/>
            <person name="Zeng Q."/>
            <person name="Bartlett K."/>
            <person name="Li W."/>
            <person name="Wang X."/>
            <person name="Heitman J."/>
            <person name="Stajich J.E."/>
            <person name="Fraser J.A."/>
            <person name="Meyer W."/>
            <person name="Carter D."/>
            <person name="Schein J."/>
            <person name="Krzywinski M."/>
            <person name="Kwon-Chung K.J."/>
            <person name="Varma A."/>
            <person name="Wang J."/>
            <person name="Brunham R."/>
            <person name="Fyfe M."/>
            <person name="Ouellette B.F."/>
            <person name="Siddiqui A."/>
            <person name="Marra M."/>
            <person name="Jones S."/>
            <person name="Holt R."/>
            <person name="Birren B.W."/>
            <person name="Galagan J.E."/>
            <person name="Cuomo C.A."/>
        </authorList>
    </citation>
    <scope>NUCLEOTIDE SEQUENCE [LARGE SCALE GENOMIC DNA]</scope>
    <source>
        <strain evidence="2">WM276 / ATCC MYA-4071</strain>
    </source>
</reference>
<name>E6QYI6_CRYGW</name>
<dbReference type="Proteomes" id="UP000007805">
    <property type="component" value="Chromosome A"/>
</dbReference>
<evidence type="ECO:0000313" key="2">
    <source>
        <dbReference type="Proteomes" id="UP000007805"/>
    </source>
</evidence>